<dbReference type="InterPro" id="IPR011701">
    <property type="entry name" value="MFS"/>
</dbReference>
<proteinExistence type="predicted"/>
<dbReference type="Pfam" id="PF07690">
    <property type="entry name" value="MFS_1"/>
    <property type="match status" value="1"/>
</dbReference>
<comment type="subcellular location">
    <subcellularLocation>
        <location evidence="1">Cell membrane</location>
        <topology evidence="1">Multi-pass membrane protein</topology>
    </subcellularLocation>
</comment>
<dbReference type="Proteomes" id="UP000318336">
    <property type="component" value="Unassembled WGS sequence"/>
</dbReference>
<feature type="transmembrane region" description="Helical" evidence="5">
    <location>
        <begin position="143"/>
        <end position="161"/>
    </location>
</feature>
<dbReference type="SUPFAM" id="SSF103473">
    <property type="entry name" value="MFS general substrate transporter"/>
    <property type="match status" value="1"/>
</dbReference>
<reference evidence="7 8" key="1">
    <citation type="submission" date="2019-06" db="EMBL/GenBank/DDBJ databases">
        <title>Sequencing the genomes of 1000 actinobacteria strains.</title>
        <authorList>
            <person name="Klenk H.-P."/>
        </authorList>
    </citation>
    <scope>NUCLEOTIDE SEQUENCE [LARGE SCALE GENOMIC DNA]</scope>
    <source>
        <strain evidence="7 8">DSM 24617</strain>
    </source>
</reference>
<dbReference type="AlphaFoldDB" id="A0A542XC85"/>
<feature type="transmembrane region" description="Helical" evidence="5">
    <location>
        <begin position="167"/>
        <end position="187"/>
    </location>
</feature>
<dbReference type="Gene3D" id="1.20.1250.20">
    <property type="entry name" value="MFS general substrate transporter like domains"/>
    <property type="match status" value="1"/>
</dbReference>
<keyword evidence="8" id="KW-1185">Reference proteome</keyword>
<dbReference type="InterPro" id="IPR036259">
    <property type="entry name" value="MFS_trans_sf"/>
</dbReference>
<dbReference type="RefSeq" id="WP_142005456.1">
    <property type="nucleotide sequence ID" value="NZ_CAJTBP010000001.1"/>
</dbReference>
<keyword evidence="4 5" id="KW-0472">Membrane</keyword>
<feature type="transmembrane region" description="Helical" evidence="5">
    <location>
        <begin position="244"/>
        <end position="268"/>
    </location>
</feature>
<dbReference type="OrthoDB" id="4229605at2"/>
<accession>A0A542XC85</accession>
<feature type="transmembrane region" description="Helical" evidence="5">
    <location>
        <begin position="20"/>
        <end position="41"/>
    </location>
</feature>
<dbReference type="PANTHER" id="PTHR23542">
    <property type="match status" value="1"/>
</dbReference>
<evidence type="ECO:0000256" key="3">
    <source>
        <dbReference type="ARBA" id="ARBA00022989"/>
    </source>
</evidence>
<feature type="transmembrane region" description="Helical" evidence="5">
    <location>
        <begin position="331"/>
        <end position="354"/>
    </location>
</feature>
<protein>
    <submittedName>
        <fullName evidence="7">Putative MFS family arabinose efflux permease</fullName>
    </submittedName>
</protein>
<keyword evidence="3 5" id="KW-1133">Transmembrane helix</keyword>
<feature type="transmembrane region" description="Helical" evidence="5">
    <location>
        <begin position="47"/>
        <end position="65"/>
    </location>
</feature>
<feature type="transmembrane region" description="Helical" evidence="5">
    <location>
        <begin position="275"/>
        <end position="291"/>
    </location>
</feature>
<feature type="transmembrane region" description="Helical" evidence="5">
    <location>
        <begin position="360"/>
        <end position="384"/>
    </location>
</feature>
<keyword evidence="2 5" id="KW-0812">Transmembrane</keyword>
<gene>
    <name evidence="7" type="ORF">FB554_1593</name>
</gene>
<feature type="transmembrane region" description="Helical" evidence="5">
    <location>
        <begin position="213"/>
        <end position="238"/>
    </location>
</feature>
<evidence type="ECO:0000256" key="1">
    <source>
        <dbReference type="ARBA" id="ARBA00004651"/>
    </source>
</evidence>
<evidence type="ECO:0000313" key="7">
    <source>
        <dbReference type="EMBL" id="TQL33447.1"/>
    </source>
</evidence>
<evidence type="ECO:0000259" key="6">
    <source>
        <dbReference type="PROSITE" id="PS50850"/>
    </source>
</evidence>
<dbReference type="PANTHER" id="PTHR23542:SF1">
    <property type="entry name" value="MAJOR FACILITATOR SUPERFAMILY (MFS) PROFILE DOMAIN-CONTAINING PROTEIN"/>
    <property type="match status" value="1"/>
</dbReference>
<dbReference type="EMBL" id="VFOK01000001">
    <property type="protein sequence ID" value="TQL33447.1"/>
    <property type="molecule type" value="Genomic_DNA"/>
</dbReference>
<dbReference type="GO" id="GO:0005886">
    <property type="term" value="C:plasma membrane"/>
    <property type="evidence" value="ECO:0007669"/>
    <property type="project" value="UniProtKB-SubCell"/>
</dbReference>
<feature type="transmembrane region" description="Helical" evidence="5">
    <location>
        <begin position="101"/>
        <end position="122"/>
    </location>
</feature>
<evidence type="ECO:0000256" key="5">
    <source>
        <dbReference type="SAM" id="Phobius"/>
    </source>
</evidence>
<name>A0A542XC85_9MICO</name>
<feature type="domain" description="Major facilitator superfamily (MFS) profile" evidence="6">
    <location>
        <begin position="174"/>
        <end position="393"/>
    </location>
</feature>
<feature type="transmembrane region" description="Helical" evidence="5">
    <location>
        <begin position="297"/>
        <end position="319"/>
    </location>
</feature>
<dbReference type="InterPro" id="IPR020846">
    <property type="entry name" value="MFS_dom"/>
</dbReference>
<comment type="caution">
    <text evidence="7">The sequence shown here is derived from an EMBL/GenBank/DDBJ whole genome shotgun (WGS) entry which is preliminary data.</text>
</comment>
<dbReference type="GO" id="GO:0022857">
    <property type="term" value="F:transmembrane transporter activity"/>
    <property type="evidence" value="ECO:0007669"/>
    <property type="project" value="InterPro"/>
</dbReference>
<evidence type="ECO:0000313" key="8">
    <source>
        <dbReference type="Proteomes" id="UP000318336"/>
    </source>
</evidence>
<sequence>MSFAAYRSVLSRPRARQVLLLGLLLRIPIFGTGVLLMLHVVNQLGRSWGEAGLVSAVATIAIAVSGPWRGRLLDKHGLRKVVAPSLVITGSAWAVAPFVGYWPLLVLAGVAGLFVVPIFSVARQGIIAAVPIHERRTALSVDGVAVELAYMSGPAVAVWAGTQWGTAPTLFVVQMLAVLGGGVLWLLDPPLREEGSADDAVALPRASWFRPRFVVLCLAAAASTLVLVGSEVSVVAALQGWGQYALLGLVFAGWGLGSIVGGLTYGALSRGFSPFLLLAGLAVVTMPMALAGSAYTFAALAFVAGLLCAPTITASVEAVSRVVPTAARGEAMGWHGSCMTAGSAAAAPVAGFVIDHGGYQPAILVVSVAGLAVALAGGASALFARRRRLALAA</sequence>
<dbReference type="PROSITE" id="PS50850">
    <property type="entry name" value="MFS"/>
    <property type="match status" value="1"/>
</dbReference>
<organism evidence="7 8">
    <name type="scientific">Barrientosiimonas humi</name>
    <dbReference type="NCBI Taxonomy" id="999931"/>
    <lineage>
        <taxon>Bacteria</taxon>
        <taxon>Bacillati</taxon>
        <taxon>Actinomycetota</taxon>
        <taxon>Actinomycetes</taxon>
        <taxon>Micrococcales</taxon>
        <taxon>Dermacoccaceae</taxon>
        <taxon>Barrientosiimonas</taxon>
    </lineage>
</organism>
<evidence type="ECO:0000256" key="4">
    <source>
        <dbReference type="ARBA" id="ARBA00023136"/>
    </source>
</evidence>
<evidence type="ECO:0000256" key="2">
    <source>
        <dbReference type="ARBA" id="ARBA00022692"/>
    </source>
</evidence>
<feature type="transmembrane region" description="Helical" evidence="5">
    <location>
        <begin position="77"/>
        <end position="95"/>
    </location>
</feature>